<proteinExistence type="predicted"/>
<comment type="caution">
    <text evidence="2">The sequence shown here is derived from an EMBL/GenBank/DDBJ whole genome shotgun (WGS) entry which is preliminary data.</text>
</comment>
<keyword evidence="1" id="KW-1133">Transmembrane helix</keyword>
<dbReference type="RefSeq" id="WP_116880565.1">
    <property type="nucleotide sequence ID" value="NZ_QURB01000003.1"/>
</dbReference>
<reference evidence="2 3" key="1">
    <citation type="submission" date="2018-08" db="EMBL/GenBank/DDBJ databases">
        <title>The draft genome squence of Brumimicrobium sp. N62.</title>
        <authorList>
            <person name="Du Z.-J."/>
            <person name="Luo H.-R."/>
        </authorList>
    </citation>
    <scope>NUCLEOTIDE SEQUENCE [LARGE SCALE GENOMIC DNA]</scope>
    <source>
        <strain evidence="2 3">N62</strain>
    </source>
</reference>
<name>A0A3E1EYT4_9FLAO</name>
<feature type="transmembrane region" description="Helical" evidence="1">
    <location>
        <begin position="7"/>
        <end position="25"/>
    </location>
</feature>
<feature type="transmembrane region" description="Helical" evidence="1">
    <location>
        <begin position="31"/>
        <end position="52"/>
    </location>
</feature>
<protein>
    <submittedName>
        <fullName evidence="2">Uncharacterized protein</fullName>
    </submittedName>
</protein>
<keyword evidence="1" id="KW-0472">Membrane</keyword>
<gene>
    <name evidence="2" type="ORF">DXU93_07020</name>
</gene>
<dbReference type="Proteomes" id="UP000257127">
    <property type="component" value="Unassembled WGS sequence"/>
</dbReference>
<evidence type="ECO:0000313" key="2">
    <source>
        <dbReference type="EMBL" id="RFC54731.1"/>
    </source>
</evidence>
<dbReference type="OrthoDB" id="1467019at2"/>
<sequence>MKKFTALIISLLTILPFIGIAWYLYSHFPSTPVAIINLLISMTGVMCAFIVYNRIVMGKDENAIKVDLESYPYIERALIYVLPADFISKLDKPVGKIFMASAGEVETKITLIEGNYNKLTDEIKLKFTNGVKLMVRGSATVAVGDNQFLFYGFEELIHTKGKEKYIFQWEDNRLVRKYNDEEINVKIPDRLPVYIFDWK</sequence>
<keyword evidence="1" id="KW-0812">Transmembrane</keyword>
<accession>A0A3E1EYT4</accession>
<evidence type="ECO:0000313" key="3">
    <source>
        <dbReference type="Proteomes" id="UP000257127"/>
    </source>
</evidence>
<evidence type="ECO:0000256" key="1">
    <source>
        <dbReference type="SAM" id="Phobius"/>
    </source>
</evidence>
<dbReference type="EMBL" id="QURB01000003">
    <property type="protein sequence ID" value="RFC54731.1"/>
    <property type="molecule type" value="Genomic_DNA"/>
</dbReference>
<keyword evidence="3" id="KW-1185">Reference proteome</keyword>
<dbReference type="AlphaFoldDB" id="A0A3E1EYT4"/>
<organism evidence="2 3">
    <name type="scientific">Brumimicrobium aurantiacum</name>
    <dbReference type="NCBI Taxonomy" id="1737063"/>
    <lineage>
        <taxon>Bacteria</taxon>
        <taxon>Pseudomonadati</taxon>
        <taxon>Bacteroidota</taxon>
        <taxon>Flavobacteriia</taxon>
        <taxon>Flavobacteriales</taxon>
        <taxon>Crocinitomicaceae</taxon>
        <taxon>Brumimicrobium</taxon>
    </lineage>
</organism>